<organism evidence="1 2">
    <name type="scientific">Aspergillus melleus</name>
    <dbReference type="NCBI Taxonomy" id="138277"/>
    <lineage>
        <taxon>Eukaryota</taxon>
        <taxon>Fungi</taxon>
        <taxon>Dikarya</taxon>
        <taxon>Ascomycota</taxon>
        <taxon>Pezizomycotina</taxon>
        <taxon>Eurotiomycetes</taxon>
        <taxon>Eurotiomycetidae</taxon>
        <taxon>Eurotiales</taxon>
        <taxon>Aspergillaceae</taxon>
        <taxon>Aspergillus</taxon>
        <taxon>Aspergillus subgen. Circumdati</taxon>
    </lineage>
</organism>
<accession>A0ACC3B5H1</accession>
<evidence type="ECO:0000313" key="2">
    <source>
        <dbReference type="Proteomes" id="UP001177260"/>
    </source>
</evidence>
<evidence type="ECO:0000313" key="1">
    <source>
        <dbReference type="EMBL" id="KAK1145356.1"/>
    </source>
</evidence>
<reference evidence="1 2" key="1">
    <citation type="journal article" date="2023" name="ACS Omega">
        <title>Identification of the Neoaspergillic Acid Biosynthesis Gene Cluster by Establishing an In Vitro CRISPR-Ribonucleoprotein Genetic System in Aspergillus melleus.</title>
        <authorList>
            <person name="Yuan B."/>
            <person name="Grau M.F."/>
            <person name="Murata R.M."/>
            <person name="Torok T."/>
            <person name="Venkateswaran K."/>
            <person name="Stajich J.E."/>
            <person name="Wang C.C.C."/>
        </authorList>
    </citation>
    <scope>NUCLEOTIDE SEQUENCE [LARGE SCALE GENOMIC DNA]</scope>
    <source>
        <strain evidence="1 2">IMV 1140</strain>
    </source>
</reference>
<proteinExistence type="predicted"/>
<name>A0ACC3B5H1_9EURO</name>
<keyword evidence="2" id="KW-1185">Reference proteome</keyword>
<comment type="caution">
    <text evidence="1">The sequence shown here is derived from an EMBL/GenBank/DDBJ whole genome shotgun (WGS) entry which is preliminary data.</text>
</comment>
<sequence length="329" mass="35736">MGKGGRIFCIFTPYALTIASLVCIIMVGLGCTNSGSNTLNDLYFFRANLENMTTSATTDSKVSDALEKVHLKVNDGDIKSALEQVQKQFGISDFYTVGLWGYCDGNVTDSNEYKVEECSKPKAQFYFNPLEIWNLEESGLENALPDSISKALNIYKNVSKWMFIAYIIAFIATVVELVVGVFAICSRWGSCVTTLVSGVAFFFTAAASVTATAMFATVTGTFNENLKEYGIKGSMGKNIYVATWLAVAFSLGAGLFWMISSCCCSGKSPYNHKDKGARGVTAEKAPYTYEPLGAYGTPAPYGNTSYPSAGGNHVPVQTRTNAYEPFRHV</sequence>
<dbReference type="Proteomes" id="UP001177260">
    <property type="component" value="Unassembled WGS sequence"/>
</dbReference>
<dbReference type="EMBL" id="JAOPJF010000024">
    <property type="protein sequence ID" value="KAK1145356.1"/>
    <property type="molecule type" value="Genomic_DNA"/>
</dbReference>
<gene>
    <name evidence="1" type="ORF">N8T08_004231</name>
</gene>
<protein>
    <submittedName>
        <fullName evidence="1">Uncharacterized protein</fullName>
    </submittedName>
</protein>